<accession>A0A4Y7T0M1</accession>
<sequence>MRASKHYVSCARQCPAPTTVPFVHESWLAISIFQSASTSPSLSTGLGSWIRDVFAMRKQQSFWRSSLFRYYNQTPRFPSVSSKLFVLPSTCVWVHPPIIVHAHVQLQPLYRSFIVGDHRHGDLLRSLKPHCHYSPNLHRTWIAARLRRGNINRFDEAPHARGPPPIYTSPCLAPTIPFI</sequence>
<keyword evidence="2" id="KW-1185">Reference proteome</keyword>
<evidence type="ECO:0000313" key="1">
    <source>
        <dbReference type="EMBL" id="TEB27069.1"/>
    </source>
</evidence>
<reference evidence="1 2" key="1">
    <citation type="journal article" date="2019" name="Nat. Ecol. Evol.">
        <title>Megaphylogeny resolves global patterns of mushroom evolution.</title>
        <authorList>
            <person name="Varga T."/>
            <person name="Krizsan K."/>
            <person name="Foldi C."/>
            <person name="Dima B."/>
            <person name="Sanchez-Garcia M."/>
            <person name="Sanchez-Ramirez S."/>
            <person name="Szollosi G.J."/>
            <person name="Szarkandi J.G."/>
            <person name="Papp V."/>
            <person name="Albert L."/>
            <person name="Andreopoulos W."/>
            <person name="Angelini C."/>
            <person name="Antonin V."/>
            <person name="Barry K.W."/>
            <person name="Bougher N.L."/>
            <person name="Buchanan P."/>
            <person name="Buyck B."/>
            <person name="Bense V."/>
            <person name="Catcheside P."/>
            <person name="Chovatia M."/>
            <person name="Cooper J."/>
            <person name="Damon W."/>
            <person name="Desjardin D."/>
            <person name="Finy P."/>
            <person name="Geml J."/>
            <person name="Haridas S."/>
            <person name="Hughes K."/>
            <person name="Justo A."/>
            <person name="Karasinski D."/>
            <person name="Kautmanova I."/>
            <person name="Kiss B."/>
            <person name="Kocsube S."/>
            <person name="Kotiranta H."/>
            <person name="LaButti K.M."/>
            <person name="Lechner B.E."/>
            <person name="Liimatainen K."/>
            <person name="Lipzen A."/>
            <person name="Lukacs Z."/>
            <person name="Mihaltcheva S."/>
            <person name="Morgado L.N."/>
            <person name="Niskanen T."/>
            <person name="Noordeloos M.E."/>
            <person name="Ohm R.A."/>
            <person name="Ortiz-Santana B."/>
            <person name="Ovrebo C."/>
            <person name="Racz N."/>
            <person name="Riley R."/>
            <person name="Savchenko A."/>
            <person name="Shiryaev A."/>
            <person name="Soop K."/>
            <person name="Spirin V."/>
            <person name="Szebenyi C."/>
            <person name="Tomsovsky M."/>
            <person name="Tulloss R.E."/>
            <person name="Uehling J."/>
            <person name="Grigoriev I.V."/>
            <person name="Vagvolgyi C."/>
            <person name="Papp T."/>
            <person name="Martin F.M."/>
            <person name="Miettinen O."/>
            <person name="Hibbett D.S."/>
            <person name="Nagy L.G."/>
        </authorList>
    </citation>
    <scope>NUCLEOTIDE SEQUENCE [LARGE SCALE GENOMIC DNA]</scope>
    <source>
        <strain evidence="1 2">FP101781</strain>
    </source>
</reference>
<evidence type="ECO:0000313" key="2">
    <source>
        <dbReference type="Proteomes" id="UP000298030"/>
    </source>
</evidence>
<gene>
    <name evidence="1" type="ORF">FA13DRAFT_975064</name>
</gene>
<comment type="caution">
    <text evidence="1">The sequence shown here is derived from an EMBL/GenBank/DDBJ whole genome shotgun (WGS) entry which is preliminary data.</text>
</comment>
<name>A0A4Y7T0M1_COPMI</name>
<dbReference type="AlphaFoldDB" id="A0A4Y7T0M1"/>
<dbReference type="Proteomes" id="UP000298030">
    <property type="component" value="Unassembled WGS sequence"/>
</dbReference>
<protein>
    <submittedName>
        <fullName evidence="1">Uncharacterized protein</fullName>
    </submittedName>
</protein>
<proteinExistence type="predicted"/>
<dbReference type="EMBL" id="QPFP01000043">
    <property type="protein sequence ID" value="TEB27069.1"/>
    <property type="molecule type" value="Genomic_DNA"/>
</dbReference>
<organism evidence="1 2">
    <name type="scientific">Coprinellus micaceus</name>
    <name type="common">Glistening ink-cap mushroom</name>
    <name type="synonym">Coprinus micaceus</name>
    <dbReference type="NCBI Taxonomy" id="71717"/>
    <lineage>
        <taxon>Eukaryota</taxon>
        <taxon>Fungi</taxon>
        <taxon>Dikarya</taxon>
        <taxon>Basidiomycota</taxon>
        <taxon>Agaricomycotina</taxon>
        <taxon>Agaricomycetes</taxon>
        <taxon>Agaricomycetidae</taxon>
        <taxon>Agaricales</taxon>
        <taxon>Agaricineae</taxon>
        <taxon>Psathyrellaceae</taxon>
        <taxon>Coprinellus</taxon>
    </lineage>
</organism>